<dbReference type="EMBL" id="LN891236">
    <property type="protein sequence ID" value="CUS07198.1"/>
    <property type="molecule type" value="Genomic_DNA"/>
</dbReference>
<dbReference type="InterPro" id="IPR013870">
    <property type="entry name" value="Ribosomal_mL54"/>
</dbReference>
<dbReference type="AlphaFoldDB" id="A0A292PKR4"/>
<keyword evidence="10" id="KW-1185">Reference proteome</keyword>
<comment type="subcellular location">
    <subcellularLocation>
        <location evidence="1">Mitochondrion</location>
    </subcellularLocation>
</comment>
<feature type="region of interest" description="Disordered" evidence="8">
    <location>
        <begin position="33"/>
        <end position="69"/>
    </location>
</feature>
<dbReference type="Pfam" id="PF08561">
    <property type="entry name" value="Ribosomal_L37"/>
    <property type="match status" value="1"/>
</dbReference>
<evidence type="ECO:0000256" key="8">
    <source>
        <dbReference type="SAM" id="MobiDB-lite"/>
    </source>
</evidence>
<comment type="similarity">
    <text evidence="6">Belongs to the mitochondrion-specific ribosomal protein mL54 family.</text>
</comment>
<evidence type="ECO:0000256" key="4">
    <source>
        <dbReference type="ARBA" id="ARBA00023128"/>
    </source>
</evidence>
<keyword evidence="5" id="KW-0687">Ribonucleoprotein</keyword>
<evidence type="ECO:0000256" key="5">
    <source>
        <dbReference type="ARBA" id="ARBA00023274"/>
    </source>
</evidence>
<keyword evidence="3" id="KW-0689">Ribosomal protein</keyword>
<keyword evidence="4" id="KW-0496">Mitochondrion</keyword>
<evidence type="ECO:0000256" key="1">
    <source>
        <dbReference type="ARBA" id="ARBA00004173"/>
    </source>
</evidence>
<evidence type="ECO:0000313" key="9">
    <source>
        <dbReference type="EMBL" id="CUS07198.1"/>
    </source>
</evidence>
<evidence type="ECO:0000256" key="3">
    <source>
        <dbReference type="ARBA" id="ARBA00022980"/>
    </source>
</evidence>
<evidence type="ECO:0000256" key="7">
    <source>
        <dbReference type="ARBA" id="ARBA00035179"/>
    </source>
</evidence>
<sequence>MAFEMLSTRCIRSSSRLPLIFPTSRSFITAQPLRDSAPHPSAEPVSLEPAPYRSSVTADGKPRVKSGTPAGTVLKNINFLKNRSDPIAKEDSEYPEWLWLMLDNKASTGGGSAAAGDAYSKSKKQRDLAKKQAEKVARTEARNKEARIPPHHQSIDLPFATVPEPTAPNSITRPAAEPFVRVVSVMGGLINKLPAAPGTRGLRPAAVEIGKDVHVTPLEAHKARLEIRTALRKAQRKGIREKNFLSTLKG</sequence>
<dbReference type="Proteomes" id="UP001412239">
    <property type="component" value="Unassembled WGS sequence"/>
</dbReference>
<protein>
    <recommendedName>
        <fullName evidence="7">Large ribosomal subunit protein mL54</fullName>
    </recommendedName>
</protein>
<gene>
    <name evidence="9" type="ORF">GSTUAT00008729001</name>
</gene>
<accession>A0A292PKR4</accession>
<dbReference type="PANTHER" id="PTHR28595:SF1">
    <property type="entry name" value="LARGE RIBOSOMAL SUBUNIT PROTEIN ML54"/>
    <property type="match status" value="1"/>
</dbReference>
<dbReference type="PANTHER" id="PTHR28595">
    <property type="entry name" value="39S RIBOSOMAL PROTEIN L54, MITOCHONDRIAL"/>
    <property type="match status" value="1"/>
</dbReference>
<feature type="region of interest" description="Disordered" evidence="8">
    <location>
        <begin position="110"/>
        <end position="132"/>
    </location>
</feature>
<dbReference type="GO" id="GO:0005762">
    <property type="term" value="C:mitochondrial large ribosomal subunit"/>
    <property type="evidence" value="ECO:0007669"/>
    <property type="project" value="TreeGrafter"/>
</dbReference>
<organism evidence="9 10">
    <name type="scientific">Tuber aestivum</name>
    <name type="common">summer truffle</name>
    <dbReference type="NCBI Taxonomy" id="59557"/>
    <lineage>
        <taxon>Eukaryota</taxon>
        <taxon>Fungi</taxon>
        <taxon>Dikarya</taxon>
        <taxon>Ascomycota</taxon>
        <taxon>Pezizomycotina</taxon>
        <taxon>Pezizomycetes</taxon>
        <taxon>Pezizales</taxon>
        <taxon>Tuberaceae</taxon>
        <taxon>Tuber</taxon>
    </lineage>
</organism>
<dbReference type="GO" id="GO:0003735">
    <property type="term" value="F:structural constituent of ribosome"/>
    <property type="evidence" value="ECO:0007669"/>
    <property type="project" value="TreeGrafter"/>
</dbReference>
<proteinExistence type="inferred from homology"/>
<reference evidence="9" key="1">
    <citation type="submission" date="2015-10" db="EMBL/GenBank/DDBJ databases">
        <authorList>
            <person name="Regsiter A."/>
            <person name="william w."/>
        </authorList>
    </citation>
    <scope>NUCLEOTIDE SEQUENCE</scope>
    <source>
        <strain evidence="9">Montdore</strain>
    </source>
</reference>
<evidence type="ECO:0000256" key="2">
    <source>
        <dbReference type="ARBA" id="ARBA00022946"/>
    </source>
</evidence>
<keyword evidence="2" id="KW-0809">Transit peptide</keyword>
<evidence type="ECO:0000313" key="10">
    <source>
        <dbReference type="Proteomes" id="UP001412239"/>
    </source>
</evidence>
<evidence type="ECO:0000256" key="6">
    <source>
        <dbReference type="ARBA" id="ARBA00033752"/>
    </source>
</evidence>
<name>A0A292PKR4_9PEZI</name>